<evidence type="ECO:0000313" key="2">
    <source>
        <dbReference type="EMBL" id="PIS22642.1"/>
    </source>
</evidence>
<dbReference type="GO" id="GO:0006355">
    <property type="term" value="P:regulation of DNA-templated transcription"/>
    <property type="evidence" value="ECO:0007669"/>
    <property type="project" value="InterPro"/>
</dbReference>
<accession>A0A2H0XCL7</accession>
<evidence type="ECO:0000313" key="3">
    <source>
        <dbReference type="Proteomes" id="UP000231252"/>
    </source>
</evidence>
<feature type="region of interest" description="Disordered" evidence="1">
    <location>
        <begin position="52"/>
        <end position="83"/>
    </location>
</feature>
<organism evidence="2 3">
    <name type="scientific">candidate division WWE3 bacterium CG08_land_8_20_14_0_20_41_10</name>
    <dbReference type="NCBI Taxonomy" id="1975085"/>
    <lineage>
        <taxon>Bacteria</taxon>
        <taxon>Katanobacteria</taxon>
    </lineage>
</organism>
<dbReference type="EMBL" id="PEYU01000014">
    <property type="protein sequence ID" value="PIS22642.1"/>
    <property type="molecule type" value="Genomic_DNA"/>
</dbReference>
<evidence type="ECO:0000256" key="1">
    <source>
        <dbReference type="SAM" id="MobiDB-lite"/>
    </source>
</evidence>
<dbReference type="AlphaFoldDB" id="A0A2H0XCL7"/>
<dbReference type="InterPro" id="IPR013321">
    <property type="entry name" value="Arc_rbn_hlx_hlx"/>
</dbReference>
<dbReference type="Gene3D" id="1.10.1220.10">
    <property type="entry name" value="Met repressor-like"/>
    <property type="match status" value="1"/>
</dbReference>
<gene>
    <name evidence="2" type="ORF">COT50_00815</name>
</gene>
<protein>
    <submittedName>
        <fullName evidence="2">Uncharacterized protein</fullName>
    </submittedName>
</protein>
<sequence length="99" mass="11114">MPQFTRVSIKMSPTLKKEAMALAEELGITLSAYINASIKNFVRTKTISFSLTREPEKSEKDAKRDVVTTTPVPPVPTPPPRAHLTKEQLDYINLLVRGY</sequence>
<name>A0A2H0XCL7_UNCKA</name>
<proteinExistence type="predicted"/>
<dbReference type="Proteomes" id="UP000231252">
    <property type="component" value="Unassembled WGS sequence"/>
</dbReference>
<reference evidence="3" key="1">
    <citation type="submission" date="2017-09" db="EMBL/GenBank/DDBJ databases">
        <title>Depth-based differentiation of microbial function through sediment-hosted aquifers and enrichment of novel symbionts in the deep terrestrial subsurface.</title>
        <authorList>
            <person name="Probst A.J."/>
            <person name="Ladd B."/>
            <person name="Jarett J.K."/>
            <person name="Geller-Mcgrath D.E."/>
            <person name="Sieber C.M.K."/>
            <person name="Emerson J.B."/>
            <person name="Anantharaman K."/>
            <person name="Thomas B.C."/>
            <person name="Malmstrom R."/>
            <person name="Stieglmeier M."/>
            <person name="Klingl A."/>
            <person name="Woyke T."/>
            <person name="Ryan C.M."/>
            <person name="Banfield J.F."/>
        </authorList>
    </citation>
    <scope>NUCLEOTIDE SEQUENCE [LARGE SCALE GENOMIC DNA]</scope>
</reference>
<feature type="compositionally biased region" description="Pro residues" evidence="1">
    <location>
        <begin position="71"/>
        <end position="81"/>
    </location>
</feature>
<comment type="caution">
    <text evidence="2">The sequence shown here is derived from an EMBL/GenBank/DDBJ whole genome shotgun (WGS) entry which is preliminary data.</text>
</comment>
<feature type="compositionally biased region" description="Basic and acidic residues" evidence="1">
    <location>
        <begin position="53"/>
        <end position="66"/>
    </location>
</feature>